<evidence type="ECO:0000313" key="1">
    <source>
        <dbReference type="EMBL" id="KAH9310349.1"/>
    </source>
</evidence>
<accession>A0AA38FVQ7</accession>
<organism evidence="1 2">
    <name type="scientific">Taxus chinensis</name>
    <name type="common">Chinese yew</name>
    <name type="synonym">Taxus wallichiana var. chinensis</name>
    <dbReference type="NCBI Taxonomy" id="29808"/>
    <lineage>
        <taxon>Eukaryota</taxon>
        <taxon>Viridiplantae</taxon>
        <taxon>Streptophyta</taxon>
        <taxon>Embryophyta</taxon>
        <taxon>Tracheophyta</taxon>
        <taxon>Spermatophyta</taxon>
        <taxon>Pinopsida</taxon>
        <taxon>Pinidae</taxon>
        <taxon>Conifers II</taxon>
        <taxon>Cupressales</taxon>
        <taxon>Taxaceae</taxon>
        <taxon>Taxus</taxon>
    </lineage>
</organism>
<sequence>PDYGTVGGTISESKQEALLLGDGYGNLSLACKTDGGTCKTDVENAAPTSRINMAFDANQDPHSKKIRDKVSLTCQKTEGLFIGI</sequence>
<dbReference type="Proteomes" id="UP000824469">
    <property type="component" value="Unassembled WGS sequence"/>
</dbReference>
<evidence type="ECO:0000313" key="2">
    <source>
        <dbReference type="Proteomes" id="UP000824469"/>
    </source>
</evidence>
<gene>
    <name evidence="1" type="ORF">KI387_025384</name>
</gene>
<keyword evidence="2" id="KW-1185">Reference proteome</keyword>
<feature type="non-terminal residue" evidence="1">
    <location>
        <position position="1"/>
    </location>
</feature>
<dbReference type="EMBL" id="JAHRHJ020000006">
    <property type="protein sequence ID" value="KAH9310349.1"/>
    <property type="molecule type" value="Genomic_DNA"/>
</dbReference>
<reference evidence="1 2" key="1">
    <citation type="journal article" date="2021" name="Nat. Plants">
        <title>The Taxus genome provides insights into paclitaxel biosynthesis.</title>
        <authorList>
            <person name="Xiong X."/>
            <person name="Gou J."/>
            <person name="Liao Q."/>
            <person name="Li Y."/>
            <person name="Zhou Q."/>
            <person name="Bi G."/>
            <person name="Li C."/>
            <person name="Du R."/>
            <person name="Wang X."/>
            <person name="Sun T."/>
            <person name="Guo L."/>
            <person name="Liang H."/>
            <person name="Lu P."/>
            <person name="Wu Y."/>
            <person name="Zhang Z."/>
            <person name="Ro D.K."/>
            <person name="Shang Y."/>
            <person name="Huang S."/>
            <person name="Yan J."/>
        </authorList>
    </citation>
    <scope>NUCLEOTIDE SEQUENCE [LARGE SCALE GENOMIC DNA]</scope>
    <source>
        <strain evidence="1">Ta-2019</strain>
    </source>
</reference>
<comment type="caution">
    <text evidence="1">The sequence shown here is derived from an EMBL/GenBank/DDBJ whole genome shotgun (WGS) entry which is preliminary data.</text>
</comment>
<dbReference type="AlphaFoldDB" id="A0AA38FVQ7"/>
<protein>
    <submittedName>
        <fullName evidence="1">Uncharacterized protein</fullName>
    </submittedName>
</protein>
<feature type="non-terminal residue" evidence="1">
    <location>
        <position position="84"/>
    </location>
</feature>
<name>A0AA38FVQ7_TAXCH</name>
<proteinExistence type="predicted"/>